<keyword evidence="1" id="KW-0328">Glycosyltransferase</keyword>
<dbReference type="GO" id="GO:0016757">
    <property type="term" value="F:glycosyltransferase activity"/>
    <property type="evidence" value="ECO:0007669"/>
    <property type="project" value="UniProtKB-KW"/>
</dbReference>
<dbReference type="CDD" id="cd18615">
    <property type="entry name" value="GH130"/>
    <property type="match status" value="1"/>
</dbReference>
<dbReference type="PANTHER" id="PTHR34106">
    <property type="entry name" value="GLYCOSIDASE"/>
    <property type="match status" value="1"/>
</dbReference>
<comment type="similarity">
    <text evidence="3">Belongs to the glycosyl hydrolase 130 family.</text>
</comment>
<organism evidence="4 5">
    <name type="scientific">candidate division WOR-3 bacterium</name>
    <dbReference type="NCBI Taxonomy" id="2052148"/>
    <lineage>
        <taxon>Bacteria</taxon>
        <taxon>Bacteria division WOR-3</taxon>
    </lineage>
</organism>
<keyword evidence="4" id="KW-0326">Glycosidase</keyword>
<accession>A0A937XBD3</accession>
<proteinExistence type="inferred from homology"/>
<evidence type="ECO:0000256" key="1">
    <source>
        <dbReference type="ARBA" id="ARBA00022676"/>
    </source>
</evidence>
<dbReference type="Proteomes" id="UP000779900">
    <property type="component" value="Unassembled WGS sequence"/>
</dbReference>
<dbReference type="EMBL" id="VGIR01000001">
    <property type="protein sequence ID" value="MBM3330273.1"/>
    <property type="molecule type" value="Genomic_DNA"/>
</dbReference>
<dbReference type="InterPro" id="IPR023296">
    <property type="entry name" value="Glyco_hydro_beta-prop_sf"/>
</dbReference>
<dbReference type="InterPro" id="IPR007184">
    <property type="entry name" value="Mannoside_phosphorylase"/>
</dbReference>
<dbReference type="Gene3D" id="2.115.10.20">
    <property type="entry name" value="Glycosyl hydrolase domain, family 43"/>
    <property type="match status" value="1"/>
</dbReference>
<evidence type="ECO:0000256" key="2">
    <source>
        <dbReference type="ARBA" id="ARBA00022679"/>
    </source>
</evidence>
<name>A0A937XBD3_UNCW3</name>
<comment type="caution">
    <text evidence="4">The sequence shown here is derived from an EMBL/GenBank/DDBJ whole genome shotgun (WGS) entry which is preliminary data.</text>
</comment>
<gene>
    <name evidence="4" type="ORF">FJY68_00295</name>
</gene>
<protein>
    <submittedName>
        <fullName evidence="4">Glycosidase</fullName>
    </submittedName>
</protein>
<dbReference type="SUPFAM" id="SSF75005">
    <property type="entry name" value="Arabinanase/levansucrase/invertase"/>
    <property type="match status" value="1"/>
</dbReference>
<dbReference type="PANTHER" id="PTHR34106:SF5">
    <property type="entry name" value="GLYCOSIDASE"/>
    <property type="match status" value="1"/>
</dbReference>
<dbReference type="AlphaFoldDB" id="A0A937XBD3"/>
<dbReference type="Pfam" id="PF04041">
    <property type="entry name" value="Glyco_hydro_130"/>
    <property type="match status" value="1"/>
</dbReference>
<sequence>MTAHDSLFRRCTCNPILSAPDWPHTVNAVLNPGAVRLPDGTTFLLCRVEDRRGISSLWAARSGDGATGWRIDDKPWLPPDLANHPEETWGVEDPRITWLDEIQKYAVTYTAYSPAGPAVALALTPDFEKFERVGMVMLPDNKDAALLPRRINGRWQMLHRPHAGVSTDIWLAESPDLKHWGGYRRVLAARHGAWWDACRIGLGPPLIETERGWLMIYHGVRQTAAGGLYRVGVALLDATDPCRVLRRGDEWVFGPNEDYERQGDVGDVVFPCGTTTGPDLDTLNIYYGAADTCIGLATASISELLSWLDRHS</sequence>
<evidence type="ECO:0000313" key="5">
    <source>
        <dbReference type="Proteomes" id="UP000779900"/>
    </source>
</evidence>
<reference evidence="4" key="1">
    <citation type="submission" date="2019-03" db="EMBL/GenBank/DDBJ databases">
        <title>Lake Tanganyika Metagenome-Assembled Genomes (MAGs).</title>
        <authorList>
            <person name="Tran P."/>
        </authorList>
    </citation>
    <scope>NUCLEOTIDE SEQUENCE</scope>
    <source>
        <strain evidence="4">K_DeepCast_150m_m2_040</strain>
    </source>
</reference>
<keyword evidence="4" id="KW-0378">Hydrolase</keyword>
<keyword evidence="2" id="KW-0808">Transferase</keyword>
<evidence type="ECO:0000313" key="4">
    <source>
        <dbReference type="EMBL" id="MBM3330273.1"/>
    </source>
</evidence>
<evidence type="ECO:0000256" key="3">
    <source>
        <dbReference type="ARBA" id="ARBA00024356"/>
    </source>
</evidence>
<dbReference type="GO" id="GO:0016798">
    <property type="term" value="F:hydrolase activity, acting on glycosyl bonds"/>
    <property type="evidence" value="ECO:0007669"/>
    <property type="project" value="UniProtKB-KW"/>
</dbReference>
<dbReference type="PIRSF" id="PIRSF016202">
    <property type="entry name" value="PH1107"/>
    <property type="match status" value="1"/>
</dbReference>